<keyword evidence="4" id="KW-0648">Protein biosynthesis</keyword>
<keyword evidence="3" id="KW-0810">Translation regulation</keyword>
<dbReference type="Proteomes" id="UP001231189">
    <property type="component" value="Unassembled WGS sequence"/>
</dbReference>
<feature type="domain" description="KIB1-4 beta-propeller" evidence="7">
    <location>
        <begin position="262"/>
        <end position="516"/>
    </location>
</feature>
<evidence type="ECO:0000256" key="3">
    <source>
        <dbReference type="ARBA" id="ARBA00022845"/>
    </source>
</evidence>
<evidence type="ECO:0000259" key="7">
    <source>
        <dbReference type="Pfam" id="PF03478"/>
    </source>
</evidence>
<dbReference type="Pfam" id="PF01652">
    <property type="entry name" value="IF4E"/>
    <property type="match status" value="1"/>
</dbReference>
<feature type="region of interest" description="Disordered" evidence="6">
    <location>
        <begin position="1"/>
        <end position="21"/>
    </location>
</feature>
<dbReference type="EMBL" id="JAUUTY010000003">
    <property type="protein sequence ID" value="KAK1670562.1"/>
    <property type="molecule type" value="Genomic_DNA"/>
</dbReference>
<dbReference type="PANTHER" id="PTHR33110:SF104">
    <property type="entry name" value="MRNA CAP-BINDING PROTEIN"/>
    <property type="match status" value="1"/>
</dbReference>
<dbReference type="InterPro" id="IPR005174">
    <property type="entry name" value="KIB1-4_b-propeller"/>
</dbReference>
<dbReference type="InterPro" id="IPR023398">
    <property type="entry name" value="TIF_eIF4e-like"/>
</dbReference>
<comment type="caution">
    <text evidence="8">The sequence shown here is derived from an EMBL/GenBank/DDBJ whole genome shotgun (WGS) entry which is preliminary data.</text>
</comment>
<dbReference type="Gene3D" id="3.30.760.10">
    <property type="entry name" value="RNA Cap, Translation Initiation Factor Eif4e"/>
    <property type="match status" value="1"/>
</dbReference>
<comment type="similarity">
    <text evidence="1">Belongs to the eukaryotic initiation factor 4E family.</text>
</comment>
<organism evidence="8 9">
    <name type="scientific">Lolium multiflorum</name>
    <name type="common">Italian ryegrass</name>
    <name type="synonym">Lolium perenne subsp. multiflorum</name>
    <dbReference type="NCBI Taxonomy" id="4521"/>
    <lineage>
        <taxon>Eukaryota</taxon>
        <taxon>Viridiplantae</taxon>
        <taxon>Streptophyta</taxon>
        <taxon>Embryophyta</taxon>
        <taxon>Tracheophyta</taxon>
        <taxon>Spermatophyta</taxon>
        <taxon>Magnoliopsida</taxon>
        <taxon>Liliopsida</taxon>
        <taxon>Poales</taxon>
        <taxon>Poaceae</taxon>
        <taxon>BOP clade</taxon>
        <taxon>Pooideae</taxon>
        <taxon>Poodae</taxon>
        <taxon>Poeae</taxon>
        <taxon>Poeae Chloroplast Group 2 (Poeae type)</taxon>
        <taxon>Loliodinae</taxon>
        <taxon>Loliinae</taxon>
        <taxon>Lolium</taxon>
    </lineage>
</organism>
<dbReference type="AlphaFoldDB" id="A0AAD8T640"/>
<name>A0AAD8T640_LOLMU</name>
<dbReference type="SUPFAM" id="SSF55418">
    <property type="entry name" value="eIF4e-like"/>
    <property type="match status" value="1"/>
</dbReference>
<dbReference type="InterPro" id="IPR001040">
    <property type="entry name" value="TIF_eIF_4E"/>
</dbReference>
<evidence type="ECO:0000256" key="6">
    <source>
        <dbReference type="SAM" id="MobiDB-lite"/>
    </source>
</evidence>
<sequence length="578" mass="65273">MEEAEISAAADNDDSVGAAHGQASGQTLEHGWAFWLVSPQVGARRQVASERTVYTFSTVEEFWSLYNNILHPSKLSVGADLYCLKDKIEPKLGDPICANGGKWTISCGKGKSDTLWVHTLLPLIGGRFEYGDEICGAVLSVRRTQEMIAVWTKDSANEPAQKIISNQWKEFMDYKDSIEFIVHDSGAPVQCWSTKFPQDLFGIIYDRVPDPRSRVRFAAVCRSWFATASQHPAPPALPWMLLLPRDGDKMKRLYCHEENQILRVPALRGFKDHWFIGCHEGGWVATYDPGPFKIVNLFSGFEVALSEKQKWIPRSGRLCKTMIWNIIFSKPPTSSDCILAAITDVSPLALCRVGCPDGGWTTQERRYSVGLADITFWNGELYGLTREFFELVKLEIGINKDGAPVVTSVNRPVVTTEHQARPAWYIDVDVSYIFELNGKLGMAVKFPWSPNFRPYFKVFNLVHTNAGERMAGTFKWEEVTSLGDFALFLGPNCSRAVHVPEHRHGGVQRNRIYYIHRSCLGRNVVPEDDLVFLAISNNDGDPVYFKEDDHDGVDMIRAVGYYARRGPYPPMWLLPPYF</sequence>
<dbReference type="PANTHER" id="PTHR33110">
    <property type="entry name" value="F-BOX/KELCH-REPEAT PROTEIN-RELATED"/>
    <property type="match status" value="1"/>
</dbReference>
<evidence type="ECO:0000256" key="2">
    <source>
        <dbReference type="ARBA" id="ARBA00022540"/>
    </source>
</evidence>
<gene>
    <name evidence="8" type="ORF">QYE76_058721</name>
</gene>
<proteinExistence type="inferred from homology"/>
<keyword evidence="2" id="KW-0396">Initiation factor</keyword>
<dbReference type="GO" id="GO:0003743">
    <property type="term" value="F:translation initiation factor activity"/>
    <property type="evidence" value="ECO:0007669"/>
    <property type="project" value="UniProtKB-KW"/>
</dbReference>
<reference evidence="8" key="1">
    <citation type="submission" date="2023-07" db="EMBL/GenBank/DDBJ databases">
        <title>A chromosome-level genome assembly of Lolium multiflorum.</title>
        <authorList>
            <person name="Chen Y."/>
            <person name="Copetti D."/>
            <person name="Kolliker R."/>
            <person name="Studer B."/>
        </authorList>
    </citation>
    <scope>NUCLEOTIDE SEQUENCE</scope>
    <source>
        <strain evidence="8">02402/16</strain>
        <tissue evidence="8">Leaf</tissue>
    </source>
</reference>
<dbReference type="GO" id="GO:0006417">
    <property type="term" value="P:regulation of translation"/>
    <property type="evidence" value="ECO:0007669"/>
    <property type="project" value="UniProtKB-KW"/>
</dbReference>
<evidence type="ECO:0000256" key="5">
    <source>
        <dbReference type="ARBA" id="ARBA00030245"/>
    </source>
</evidence>
<protein>
    <recommendedName>
        <fullName evidence="5">mRNA cap-binding protein</fullName>
    </recommendedName>
</protein>
<keyword evidence="9" id="KW-1185">Reference proteome</keyword>
<evidence type="ECO:0000313" key="8">
    <source>
        <dbReference type="EMBL" id="KAK1670562.1"/>
    </source>
</evidence>
<dbReference type="Pfam" id="PF03478">
    <property type="entry name" value="Beta-prop_KIB1-4"/>
    <property type="match status" value="1"/>
</dbReference>
<evidence type="ECO:0000256" key="4">
    <source>
        <dbReference type="ARBA" id="ARBA00022917"/>
    </source>
</evidence>
<accession>A0AAD8T640</accession>
<dbReference type="GO" id="GO:0003723">
    <property type="term" value="F:RNA binding"/>
    <property type="evidence" value="ECO:0007669"/>
    <property type="project" value="InterPro"/>
</dbReference>
<evidence type="ECO:0000313" key="9">
    <source>
        <dbReference type="Proteomes" id="UP001231189"/>
    </source>
</evidence>
<evidence type="ECO:0000256" key="1">
    <source>
        <dbReference type="ARBA" id="ARBA00009860"/>
    </source>
</evidence>